<dbReference type="InterPro" id="IPR049751">
    <property type="entry name" value="TraI/MobA_relaxases"/>
</dbReference>
<feature type="domain" description="TraI-like middle" evidence="3">
    <location>
        <begin position="286"/>
        <end position="379"/>
    </location>
</feature>
<dbReference type="InterPro" id="IPR040677">
    <property type="entry name" value="LPD7"/>
</dbReference>
<dbReference type="Pfam" id="PF03432">
    <property type="entry name" value="Relaxase"/>
    <property type="match status" value="1"/>
</dbReference>
<dbReference type="NCBIfam" id="NF041893">
    <property type="entry name" value="TraI_MobP_relax"/>
    <property type="match status" value="1"/>
</dbReference>
<dbReference type="InterPro" id="IPR005094">
    <property type="entry name" value="Endonuclease_MobA/VirD2"/>
</dbReference>
<dbReference type="EMBL" id="FXAN01000103">
    <property type="protein sequence ID" value="SMG02483.1"/>
    <property type="molecule type" value="Genomic_DNA"/>
</dbReference>
<sequence>MGQNSMKIFSSSGSVLCGHQQSSFTDLVEYITNRDEEKARLSDEVDPSDPHDREKQLKILARAREHLRLAANYLRQSPQIDSDFQQRALARRVRLRLEKKPIQPAPSQAEAEALAELWSGRLLGQAERLVTPTGVACEHNCLSLSSAAAEMKAVATQNARVKDAVYHVVLSWPTNESPTDAQAFECGAHALGAVGMADHQYVFAVHRDTDNTHLHIAVNRVNPDTFAAVYPERDYFKLDRAMRELELRYGWQHDNGPYAVFERNGHAVIDWASKDPATKGKQPTPAADMERHANQESLFTYARGEPRKALLAALKNDELTWRQLHNLLAKYGLELREKGQGFAIYDLNPGAATTTPIKASDMHEALGKARLTKRLGPFELSASTTSAVLTYDKDRPPKRDSKMREERRQERAQARCELRARYGEYKRAFVYRRLDPAGVRQRFSDIREAARQKRLEIRTTVTDAAARNVLYSVVAFETVRDRDRLRREIRRERQALCADPVNRRLSYREWVERQAAAGDGAAIGQLRGFVYSEKRRARELVRALTNDDADGVIHVDDVDPVARNVADGLYFRVRRDGAVIYRLDDGRDAFIDLGRRIDVLAKGDRDDLSIKTALQLAAEKYGGVFELTGSEEFKRRAIDIMVEHRIEVRLRDAEQEALRCAKTAAAAKQLPRQTLRRAIRP</sequence>
<evidence type="ECO:0000313" key="5">
    <source>
        <dbReference type="Proteomes" id="UP000198460"/>
    </source>
</evidence>
<dbReference type="Pfam" id="PF22863">
    <property type="entry name" value="TraI_middle"/>
    <property type="match status" value="1"/>
</dbReference>
<evidence type="ECO:0000259" key="3">
    <source>
        <dbReference type="Pfam" id="PF22863"/>
    </source>
</evidence>
<name>A0A238HBU5_9BURK</name>
<reference evidence="4 5" key="1">
    <citation type="submission" date="2017-04" db="EMBL/GenBank/DDBJ databases">
        <authorList>
            <person name="Afonso C.L."/>
            <person name="Miller P.J."/>
            <person name="Scott M.A."/>
            <person name="Spackman E."/>
            <person name="Goraichik I."/>
            <person name="Dimitrov K.M."/>
            <person name="Suarez D.L."/>
            <person name="Swayne D.E."/>
        </authorList>
    </citation>
    <scope>NUCLEOTIDE SEQUENCE [LARGE SCALE GENOMIC DNA]</scope>
    <source>
        <strain evidence="4">LMG 28154</strain>
    </source>
</reference>
<organism evidence="4 5">
    <name type="scientific">Burkholderia singularis</name>
    <dbReference type="NCBI Taxonomy" id="1503053"/>
    <lineage>
        <taxon>Bacteria</taxon>
        <taxon>Pseudomonadati</taxon>
        <taxon>Pseudomonadota</taxon>
        <taxon>Betaproteobacteria</taxon>
        <taxon>Burkholderiales</taxon>
        <taxon>Burkholderiaceae</taxon>
        <taxon>Burkholderia</taxon>
        <taxon>pseudomallei group</taxon>
    </lineage>
</organism>
<feature type="domain" description="Large polyvalent protein-associated" evidence="2">
    <location>
        <begin position="569"/>
        <end position="660"/>
    </location>
</feature>
<dbReference type="AlphaFoldDB" id="A0A238HBU5"/>
<evidence type="ECO:0000313" key="4">
    <source>
        <dbReference type="EMBL" id="SMG02483.1"/>
    </source>
</evidence>
<proteinExistence type="predicted"/>
<evidence type="ECO:0000259" key="1">
    <source>
        <dbReference type="Pfam" id="PF03432"/>
    </source>
</evidence>
<dbReference type="Proteomes" id="UP000198460">
    <property type="component" value="Unassembled WGS sequence"/>
</dbReference>
<accession>A0A238HBU5</accession>
<protein>
    <submittedName>
        <fullName evidence="4">MobA</fullName>
    </submittedName>
</protein>
<dbReference type="Pfam" id="PF18821">
    <property type="entry name" value="LPD7"/>
    <property type="match status" value="1"/>
</dbReference>
<gene>
    <name evidence="4" type="ORF">BSIN_5381</name>
</gene>
<dbReference type="InterPro" id="IPR054462">
    <property type="entry name" value="TraI_M"/>
</dbReference>
<feature type="domain" description="MobA/VirD2-like nuclease" evidence="1">
    <location>
        <begin position="138"/>
        <end position="251"/>
    </location>
</feature>
<evidence type="ECO:0000259" key="2">
    <source>
        <dbReference type="Pfam" id="PF18821"/>
    </source>
</evidence>